<sequence>MVILRKLHDDPGRPLTPPPPNSDLTRQIRAHYTRVDGSVNERGFYTELFGFLIGSSVSETSGESDSGSSNSRDWVIIPRSSFTGKDLIPFDPVVLRSLDGEMETLTKFTTLENIRCFREVIKLYSGEDESQVVVDPVGEGELITNTNSNKPHYFYMCSVVIQSFNLWFPLTSFEDTVLRVLNIAPNQLHPNSWAFVKAFEVVCL</sequence>
<evidence type="ECO:0000313" key="2">
    <source>
        <dbReference type="Proteomes" id="UP000265520"/>
    </source>
</evidence>
<dbReference type="Proteomes" id="UP000265520">
    <property type="component" value="Unassembled WGS sequence"/>
</dbReference>
<dbReference type="AlphaFoldDB" id="A0A392MG30"/>
<organism evidence="1 2">
    <name type="scientific">Trifolium medium</name>
    <dbReference type="NCBI Taxonomy" id="97028"/>
    <lineage>
        <taxon>Eukaryota</taxon>
        <taxon>Viridiplantae</taxon>
        <taxon>Streptophyta</taxon>
        <taxon>Embryophyta</taxon>
        <taxon>Tracheophyta</taxon>
        <taxon>Spermatophyta</taxon>
        <taxon>Magnoliopsida</taxon>
        <taxon>eudicotyledons</taxon>
        <taxon>Gunneridae</taxon>
        <taxon>Pentapetalae</taxon>
        <taxon>rosids</taxon>
        <taxon>fabids</taxon>
        <taxon>Fabales</taxon>
        <taxon>Fabaceae</taxon>
        <taxon>Papilionoideae</taxon>
        <taxon>50 kb inversion clade</taxon>
        <taxon>NPAAA clade</taxon>
        <taxon>Hologalegina</taxon>
        <taxon>IRL clade</taxon>
        <taxon>Trifolieae</taxon>
        <taxon>Trifolium</taxon>
    </lineage>
</organism>
<proteinExistence type="predicted"/>
<gene>
    <name evidence="1" type="ORF">A2U01_0006889</name>
</gene>
<dbReference type="EMBL" id="LXQA010009612">
    <property type="protein sequence ID" value="MCH86035.1"/>
    <property type="molecule type" value="Genomic_DNA"/>
</dbReference>
<reference evidence="1 2" key="1">
    <citation type="journal article" date="2018" name="Front. Plant Sci.">
        <title>Red Clover (Trifolium pratense) and Zigzag Clover (T. medium) - A Picture of Genomic Similarities and Differences.</title>
        <authorList>
            <person name="Dluhosova J."/>
            <person name="Istvanek J."/>
            <person name="Nedelnik J."/>
            <person name="Repkova J."/>
        </authorList>
    </citation>
    <scope>NUCLEOTIDE SEQUENCE [LARGE SCALE GENOMIC DNA]</scope>
    <source>
        <strain evidence="2">cv. 10/8</strain>
        <tissue evidence="1">Leaf</tissue>
    </source>
</reference>
<feature type="non-terminal residue" evidence="1">
    <location>
        <position position="204"/>
    </location>
</feature>
<accession>A0A392MG30</accession>
<keyword evidence="2" id="KW-1185">Reference proteome</keyword>
<name>A0A392MG30_9FABA</name>
<comment type="caution">
    <text evidence="1">The sequence shown here is derived from an EMBL/GenBank/DDBJ whole genome shotgun (WGS) entry which is preliminary data.</text>
</comment>
<evidence type="ECO:0000313" key="1">
    <source>
        <dbReference type="EMBL" id="MCH86035.1"/>
    </source>
</evidence>
<protein>
    <submittedName>
        <fullName evidence="1">Uncharacterized protein</fullName>
    </submittedName>
</protein>